<dbReference type="EMBL" id="WHUW01000024">
    <property type="protein sequence ID" value="KAF8435671.1"/>
    <property type="molecule type" value="Genomic_DNA"/>
</dbReference>
<dbReference type="Pfam" id="PF09811">
    <property type="entry name" value="Yae1_N"/>
    <property type="match status" value="1"/>
</dbReference>
<feature type="region of interest" description="Disordered" evidence="2">
    <location>
        <begin position="133"/>
        <end position="176"/>
    </location>
</feature>
<evidence type="ECO:0000313" key="5">
    <source>
        <dbReference type="Proteomes" id="UP001194468"/>
    </source>
</evidence>
<dbReference type="PANTHER" id="PTHR28532:SF1">
    <property type="entry name" value="ORAL CANCER OVEREXPRESSED 1"/>
    <property type="match status" value="1"/>
</dbReference>
<evidence type="ECO:0000256" key="1">
    <source>
        <dbReference type="ARBA" id="ARBA00038090"/>
    </source>
</evidence>
<feature type="domain" description="Essential protein Yae1 N-terminal" evidence="3">
    <location>
        <begin position="21"/>
        <end position="59"/>
    </location>
</feature>
<gene>
    <name evidence="4" type="ORF">L210DRAFT_3648361</name>
</gene>
<dbReference type="AlphaFoldDB" id="A0AAD4GCQ4"/>
<protein>
    <recommendedName>
        <fullName evidence="3">Essential protein Yae1 N-terminal domain-containing protein</fullName>
    </recommendedName>
</protein>
<comment type="similarity">
    <text evidence="1">Belongs to the LTO1 family.</text>
</comment>
<accession>A0AAD4GCQ4</accession>
<comment type="caution">
    <text evidence="4">The sequence shown here is derived from an EMBL/GenBank/DDBJ whole genome shotgun (WGS) entry which is preliminary data.</text>
</comment>
<organism evidence="4 5">
    <name type="scientific">Boletus edulis BED1</name>
    <dbReference type="NCBI Taxonomy" id="1328754"/>
    <lineage>
        <taxon>Eukaryota</taxon>
        <taxon>Fungi</taxon>
        <taxon>Dikarya</taxon>
        <taxon>Basidiomycota</taxon>
        <taxon>Agaricomycotina</taxon>
        <taxon>Agaricomycetes</taxon>
        <taxon>Agaricomycetidae</taxon>
        <taxon>Boletales</taxon>
        <taxon>Boletineae</taxon>
        <taxon>Boletaceae</taxon>
        <taxon>Boletoideae</taxon>
        <taxon>Boletus</taxon>
    </lineage>
</organism>
<evidence type="ECO:0000259" key="3">
    <source>
        <dbReference type="Pfam" id="PF09811"/>
    </source>
</evidence>
<reference evidence="4" key="1">
    <citation type="submission" date="2019-10" db="EMBL/GenBank/DDBJ databases">
        <authorList>
            <consortium name="DOE Joint Genome Institute"/>
            <person name="Kuo A."/>
            <person name="Miyauchi S."/>
            <person name="Kiss E."/>
            <person name="Drula E."/>
            <person name="Kohler A."/>
            <person name="Sanchez-Garcia M."/>
            <person name="Andreopoulos B."/>
            <person name="Barry K.W."/>
            <person name="Bonito G."/>
            <person name="Buee M."/>
            <person name="Carver A."/>
            <person name="Chen C."/>
            <person name="Cichocki N."/>
            <person name="Clum A."/>
            <person name="Culley D."/>
            <person name="Crous P.W."/>
            <person name="Fauchery L."/>
            <person name="Girlanda M."/>
            <person name="Hayes R."/>
            <person name="Keri Z."/>
            <person name="LaButti K."/>
            <person name="Lipzen A."/>
            <person name="Lombard V."/>
            <person name="Magnuson J."/>
            <person name="Maillard F."/>
            <person name="Morin E."/>
            <person name="Murat C."/>
            <person name="Nolan M."/>
            <person name="Ohm R."/>
            <person name="Pangilinan J."/>
            <person name="Pereira M."/>
            <person name="Perotto S."/>
            <person name="Peter M."/>
            <person name="Riley R."/>
            <person name="Sitrit Y."/>
            <person name="Stielow B."/>
            <person name="Szollosi G."/>
            <person name="Zifcakova L."/>
            <person name="Stursova M."/>
            <person name="Spatafora J.W."/>
            <person name="Tedersoo L."/>
            <person name="Vaario L.-M."/>
            <person name="Yamada A."/>
            <person name="Yan M."/>
            <person name="Wang P."/>
            <person name="Xu J."/>
            <person name="Bruns T."/>
            <person name="Baldrian P."/>
            <person name="Vilgalys R."/>
            <person name="Henrissat B."/>
            <person name="Grigoriev I.V."/>
            <person name="Hibbett D."/>
            <person name="Nagy L.G."/>
            <person name="Martin F.M."/>
        </authorList>
    </citation>
    <scope>NUCLEOTIDE SEQUENCE</scope>
    <source>
        <strain evidence="4">BED1</strain>
    </source>
</reference>
<feature type="compositionally biased region" description="Low complexity" evidence="2">
    <location>
        <begin position="137"/>
        <end position="157"/>
    </location>
</feature>
<dbReference type="InterPro" id="IPR052436">
    <property type="entry name" value="LTO1_adapter"/>
</dbReference>
<dbReference type="PANTHER" id="PTHR28532">
    <property type="entry name" value="GEO13458P1"/>
    <property type="match status" value="1"/>
</dbReference>
<name>A0AAD4GCQ4_BOLED</name>
<evidence type="ECO:0000313" key="4">
    <source>
        <dbReference type="EMBL" id="KAF8435671.1"/>
    </source>
</evidence>
<feature type="region of interest" description="Disordered" evidence="2">
    <location>
        <begin position="198"/>
        <end position="225"/>
    </location>
</feature>
<dbReference type="InterPro" id="IPR019191">
    <property type="entry name" value="Essential_protein_Yae1_N"/>
</dbReference>
<sequence length="243" mass="26829">MAENVDLEELVHLEQTFYDAGYTDGYAHGRIHGLIEGRALGREKGFEIWEEIGFYEGFARTCQAIQAHHDVQRGCQRQDQLSVACMAHGRVADHALIIVIIIHRRHSPTHPLCSSRRAMHHITHLLDLVRQFPTVNPSSSPSPSSSHSCHGALSSPSENETGTQPESKTETEVDLSTLQRQIRSRYKALCASIGVRPTLRPSVSTGNEDGDASGVSGTGDPQKRQVWTLEGDVRRSTIQGLSF</sequence>
<keyword evidence="5" id="KW-1185">Reference proteome</keyword>
<dbReference type="Proteomes" id="UP001194468">
    <property type="component" value="Unassembled WGS sequence"/>
</dbReference>
<proteinExistence type="inferred from homology"/>
<reference evidence="4" key="2">
    <citation type="journal article" date="2020" name="Nat. Commun.">
        <title>Large-scale genome sequencing of mycorrhizal fungi provides insights into the early evolution of symbiotic traits.</title>
        <authorList>
            <person name="Miyauchi S."/>
            <person name="Kiss E."/>
            <person name="Kuo A."/>
            <person name="Drula E."/>
            <person name="Kohler A."/>
            <person name="Sanchez-Garcia M."/>
            <person name="Morin E."/>
            <person name="Andreopoulos B."/>
            <person name="Barry K.W."/>
            <person name="Bonito G."/>
            <person name="Buee M."/>
            <person name="Carver A."/>
            <person name="Chen C."/>
            <person name="Cichocki N."/>
            <person name="Clum A."/>
            <person name="Culley D."/>
            <person name="Crous P.W."/>
            <person name="Fauchery L."/>
            <person name="Girlanda M."/>
            <person name="Hayes R.D."/>
            <person name="Keri Z."/>
            <person name="LaButti K."/>
            <person name="Lipzen A."/>
            <person name="Lombard V."/>
            <person name="Magnuson J."/>
            <person name="Maillard F."/>
            <person name="Murat C."/>
            <person name="Nolan M."/>
            <person name="Ohm R.A."/>
            <person name="Pangilinan J."/>
            <person name="Pereira M.F."/>
            <person name="Perotto S."/>
            <person name="Peter M."/>
            <person name="Pfister S."/>
            <person name="Riley R."/>
            <person name="Sitrit Y."/>
            <person name="Stielow J.B."/>
            <person name="Szollosi G."/>
            <person name="Zifcakova L."/>
            <person name="Stursova M."/>
            <person name="Spatafora J.W."/>
            <person name="Tedersoo L."/>
            <person name="Vaario L.M."/>
            <person name="Yamada A."/>
            <person name="Yan M."/>
            <person name="Wang P."/>
            <person name="Xu J."/>
            <person name="Bruns T."/>
            <person name="Baldrian P."/>
            <person name="Vilgalys R."/>
            <person name="Dunand C."/>
            <person name="Henrissat B."/>
            <person name="Grigoriev I.V."/>
            <person name="Hibbett D."/>
            <person name="Nagy L.G."/>
            <person name="Martin F.M."/>
        </authorList>
    </citation>
    <scope>NUCLEOTIDE SEQUENCE</scope>
    <source>
        <strain evidence="4">BED1</strain>
    </source>
</reference>
<evidence type="ECO:0000256" key="2">
    <source>
        <dbReference type="SAM" id="MobiDB-lite"/>
    </source>
</evidence>